<evidence type="ECO:0008006" key="2">
    <source>
        <dbReference type="Google" id="ProtNLM"/>
    </source>
</evidence>
<reference evidence="1" key="1">
    <citation type="submission" date="2015-04" db="EMBL/GenBank/DDBJ databases">
        <authorList>
            <person name="Syromyatnikov M.Y."/>
            <person name="Popov V.N."/>
        </authorList>
    </citation>
    <scope>NUCLEOTIDE SEQUENCE</scope>
    <source>
        <strain evidence="1">MO-1</strain>
    </source>
</reference>
<dbReference type="InterPro" id="IPR013078">
    <property type="entry name" value="His_Pase_superF_clade-1"/>
</dbReference>
<dbReference type="Pfam" id="PF00300">
    <property type="entry name" value="His_Phos_1"/>
    <property type="match status" value="1"/>
</dbReference>
<organism evidence="1">
    <name type="scientific">Magnetococcus massalia (strain MO-1)</name>
    <dbReference type="NCBI Taxonomy" id="451514"/>
    <lineage>
        <taxon>Bacteria</taxon>
        <taxon>Pseudomonadati</taxon>
        <taxon>Pseudomonadota</taxon>
        <taxon>Magnetococcia</taxon>
        <taxon>Magnetococcales</taxon>
        <taxon>Magnetococcaceae</taxon>
        <taxon>Magnetococcus</taxon>
    </lineage>
</organism>
<dbReference type="AlphaFoldDB" id="A0A1S7LDZ3"/>
<evidence type="ECO:0000313" key="1">
    <source>
        <dbReference type="EMBL" id="CRH05162.1"/>
    </source>
</evidence>
<name>A0A1S7LDZ3_MAGMO</name>
<sequence>MRHGAREIIEDATKAEAVMLNAQGVEQSRALGEGLLSSHPPAHLFHSTIGRCGQTAELLLEGMGVAAQGVKNHGGQRDLAAYYLPDNQHTYRYCQENGMSTLDFIQQWFAGELGAELAIPARRAAEQKLAFIQRCKAQWGGFQIHVSHDWNMMLLIAHYLELEADAAYWPGFLEGVLLTWEESGALTLRFREHEKRIDG</sequence>
<dbReference type="CDD" id="cd07040">
    <property type="entry name" value="HP"/>
    <property type="match status" value="1"/>
</dbReference>
<accession>A0A1S7LDZ3</accession>
<dbReference type="Gene3D" id="3.40.50.1240">
    <property type="entry name" value="Phosphoglycerate mutase-like"/>
    <property type="match status" value="1"/>
</dbReference>
<protein>
    <recommendedName>
        <fullName evidence="2">Phosphoglycerate mutase</fullName>
    </recommendedName>
</protein>
<dbReference type="InterPro" id="IPR029033">
    <property type="entry name" value="His_PPase_superfam"/>
</dbReference>
<dbReference type="SUPFAM" id="SSF53254">
    <property type="entry name" value="Phosphoglycerate mutase-like"/>
    <property type="match status" value="1"/>
</dbReference>
<gene>
    <name evidence="1" type="ORF">MAGMO_0964</name>
</gene>
<proteinExistence type="predicted"/>
<dbReference type="EMBL" id="LO017727">
    <property type="protein sequence ID" value="CRH05162.1"/>
    <property type="molecule type" value="Genomic_DNA"/>
</dbReference>